<dbReference type="AlphaFoldDB" id="A0A502CMH3"/>
<accession>A0A502CMH3</accession>
<dbReference type="SUPFAM" id="SSF54285">
    <property type="entry name" value="MoaD/ThiS"/>
    <property type="match status" value="1"/>
</dbReference>
<comment type="caution">
    <text evidence="1">The sequence shown here is derived from an EMBL/GenBank/DDBJ whole genome shotgun (WGS) entry which is preliminary data.</text>
</comment>
<dbReference type="EMBL" id="RCZM01000006">
    <property type="protein sequence ID" value="TPG14098.1"/>
    <property type="molecule type" value="Genomic_DNA"/>
</dbReference>
<organism evidence="1 2">
    <name type="scientific">Pedococcus bigeumensis</name>
    <dbReference type="NCBI Taxonomy" id="433644"/>
    <lineage>
        <taxon>Bacteria</taxon>
        <taxon>Bacillati</taxon>
        <taxon>Actinomycetota</taxon>
        <taxon>Actinomycetes</taxon>
        <taxon>Micrococcales</taxon>
        <taxon>Intrasporangiaceae</taxon>
        <taxon>Pedococcus</taxon>
    </lineage>
</organism>
<sequence>MPRENDAATVTVRTATVRYWAGARAAAGVESDVVRGCATVADAVATVDALHPDLAPVTAVSTLLLDGRATHRDQPLPEGSVLEVLPPFAGG</sequence>
<dbReference type="OrthoDB" id="4331766at2"/>
<evidence type="ECO:0000313" key="1">
    <source>
        <dbReference type="EMBL" id="TPG14098.1"/>
    </source>
</evidence>
<name>A0A502CMH3_9MICO</name>
<dbReference type="Proteomes" id="UP000317722">
    <property type="component" value="Unassembled WGS sequence"/>
</dbReference>
<proteinExistence type="predicted"/>
<keyword evidence="2" id="KW-1185">Reference proteome</keyword>
<dbReference type="InterPro" id="IPR012675">
    <property type="entry name" value="Beta-grasp_dom_sf"/>
</dbReference>
<dbReference type="Pfam" id="PF02597">
    <property type="entry name" value="ThiS"/>
    <property type="match status" value="1"/>
</dbReference>
<protein>
    <submittedName>
        <fullName evidence="1">MoaD/ThiS family protein</fullName>
    </submittedName>
</protein>
<dbReference type="RefSeq" id="WP_140743278.1">
    <property type="nucleotide sequence ID" value="NZ_RCZM01000006.1"/>
</dbReference>
<evidence type="ECO:0000313" key="2">
    <source>
        <dbReference type="Proteomes" id="UP000317722"/>
    </source>
</evidence>
<gene>
    <name evidence="1" type="ORF">EAH86_18060</name>
</gene>
<dbReference type="InterPro" id="IPR003749">
    <property type="entry name" value="ThiS/MoaD-like"/>
</dbReference>
<dbReference type="InterPro" id="IPR016155">
    <property type="entry name" value="Mopterin_synth/thiamin_S_b"/>
</dbReference>
<reference evidence="1 2" key="1">
    <citation type="journal article" date="2019" name="Environ. Microbiol.">
        <title>Species interactions and distinct microbial communities in high Arctic permafrost affected cryosols are associated with the CH4 and CO2 gas fluxes.</title>
        <authorList>
            <person name="Altshuler I."/>
            <person name="Hamel J."/>
            <person name="Turney S."/>
            <person name="Magnuson E."/>
            <person name="Levesque R."/>
            <person name="Greer C."/>
            <person name="Whyte L.G."/>
        </authorList>
    </citation>
    <scope>NUCLEOTIDE SEQUENCE [LARGE SCALE GENOMIC DNA]</scope>
    <source>
        <strain evidence="1 2">S9.3A</strain>
    </source>
</reference>
<dbReference type="Gene3D" id="3.10.20.30">
    <property type="match status" value="1"/>
</dbReference>